<feature type="region of interest" description="Disordered" evidence="1">
    <location>
        <begin position="66"/>
        <end position="85"/>
    </location>
</feature>
<name>A0A8T0HGG6_CERPU</name>
<organism evidence="2 3">
    <name type="scientific">Ceratodon purpureus</name>
    <name type="common">Fire moss</name>
    <name type="synonym">Dicranum purpureum</name>
    <dbReference type="NCBI Taxonomy" id="3225"/>
    <lineage>
        <taxon>Eukaryota</taxon>
        <taxon>Viridiplantae</taxon>
        <taxon>Streptophyta</taxon>
        <taxon>Embryophyta</taxon>
        <taxon>Bryophyta</taxon>
        <taxon>Bryophytina</taxon>
        <taxon>Bryopsida</taxon>
        <taxon>Dicranidae</taxon>
        <taxon>Pseudoditrichales</taxon>
        <taxon>Ditrichaceae</taxon>
        <taxon>Ceratodon</taxon>
    </lineage>
</organism>
<accession>A0A8T0HGG6</accession>
<proteinExistence type="predicted"/>
<gene>
    <name evidence="2" type="ORF">KC19_6G183800</name>
</gene>
<dbReference type="Proteomes" id="UP000822688">
    <property type="component" value="Chromosome 6"/>
</dbReference>
<evidence type="ECO:0000313" key="2">
    <source>
        <dbReference type="EMBL" id="KAG0570733.1"/>
    </source>
</evidence>
<sequence>MQKPNRLSSHLGLPPLEAEHARVYTHKGCYSLLSSPHGTQALHPLQQRLSFHPSFQIRILPPRSKQQLLPAPSSRSPMPTFPTAANSTWAGGIIVQDPRERGAQAGNRSRKKLDAVSDNGQK</sequence>
<feature type="compositionally biased region" description="Polar residues" evidence="1">
    <location>
        <begin position="73"/>
        <end position="85"/>
    </location>
</feature>
<protein>
    <submittedName>
        <fullName evidence="2">Uncharacterized protein</fullName>
    </submittedName>
</protein>
<comment type="caution">
    <text evidence="2">The sequence shown here is derived from an EMBL/GenBank/DDBJ whole genome shotgun (WGS) entry which is preliminary data.</text>
</comment>
<evidence type="ECO:0000313" key="3">
    <source>
        <dbReference type="Proteomes" id="UP000822688"/>
    </source>
</evidence>
<keyword evidence="3" id="KW-1185">Reference proteome</keyword>
<feature type="region of interest" description="Disordered" evidence="1">
    <location>
        <begin position="95"/>
        <end position="122"/>
    </location>
</feature>
<evidence type="ECO:0000256" key="1">
    <source>
        <dbReference type="SAM" id="MobiDB-lite"/>
    </source>
</evidence>
<dbReference type="AlphaFoldDB" id="A0A8T0HGG6"/>
<dbReference type="EMBL" id="CM026427">
    <property type="protein sequence ID" value="KAG0570733.1"/>
    <property type="molecule type" value="Genomic_DNA"/>
</dbReference>
<reference evidence="2 3" key="1">
    <citation type="submission" date="2020-06" db="EMBL/GenBank/DDBJ databases">
        <title>WGS assembly of Ceratodon purpureus strain R40.</title>
        <authorList>
            <person name="Carey S.B."/>
            <person name="Jenkins J."/>
            <person name="Shu S."/>
            <person name="Lovell J.T."/>
            <person name="Sreedasyam A."/>
            <person name="Maumus F."/>
            <person name="Tiley G.P."/>
            <person name="Fernandez-Pozo N."/>
            <person name="Barry K."/>
            <person name="Chen C."/>
            <person name="Wang M."/>
            <person name="Lipzen A."/>
            <person name="Daum C."/>
            <person name="Saski C.A."/>
            <person name="Payton A.C."/>
            <person name="Mcbreen J.C."/>
            <person name="Conrad R.E."/>
            <person name="Kollar L.M."/>
            <person name="Olsson S."/>
            <person name="Huttunen S."/>
            <person name="Landis J.B."/>
            <person name="Wickett N.J."/>
            <person name="Johnson M.G."/>
            <person name="Rensing S.A."/>
            <person name="Grimwood J."/>
            <person name="Schmutz J."/>
            <person name="Mcdaniel S.F."/>
        </authorList>
    </citation>
    <scope>NUCLEOTIDE SEQUENCE [LARGE SCALE GENOMIC DNA]</scope>
    <source>
        <strain evidence="2 3">R40</strain>
    </source>
</reference>